<comment type="caution">
    <text evidence="1">The sequence shown here is derived from an EMBL/GenBank/DDBJ whole genome shotgun (WGS) entry which is preliminary data.</text>
</comment>
<dbReference type="AlphaFoldDB" id="A0A1N7RTS3"/>
<gene>
    <name evidence="1" type="ORF">BN2476_170163</name>
</gene>
<evidence type="ECO:0000313" key="2">
    <source>
        <dbReference type="Proteomes" id="UP000195569"/>
    </source>
</evidence>
<dbReference type="EMBL" id="CYGY02000017">
    <property type="protein sequence ID" value="SIT38515.1"/>
    <property type="molecule type" value="Genomic_DNA"/>
</dbReference>
<organism evidence="1 2">
    <name type="scientific">Paraburkholderia piptadeniae</name>
    <dbReference type="NCBI Taxonomy" id="1701573"/>
    <lineage>
        <taxon>Bacteria</taxon>
        <taxon>Pseudomonadati</taxon>
        <taxon>Pseudomonadota</taxon>
        <taxon>Betaproteobacteria</taxon>
        <taxon>Burkholderiales</taxon>
        <taxon>Burkholderiaceae</taxon>
        <taxon>Paraburkholderia</taxon>
    </lineage>
</organism>
<reference evidence="1" key="1">
    <citation type="submission" date="2016-12" db="EMBL/GenBank/DDBJ databases">
        <authorList>
            <person name="Moulin L."/>
        </authorList>
    </citation>
    <scope>NUCLEOTIDE SEQUENCE [LARGE SCALE GENOMIC DNA]</scope>
    <source>
        <strain evidence="1">STM 7183</strain>
    </source>
</reference>
<accession>A0A1N7RTS3</accession>
<proteinExistence type="predicted"/>
<sequence length="35" mass="4270">MDCCTIWKDDYLILRKYALRPYGLFLNYPKNIMTP</sequence>
<dbReference type="Proteomes" id="UP000195569">
    <property type="component" value="Unassembled WGS sequence"/>
</dbReference>
<keyword evidence="2" id="KW-1185">Reference proteome</keyword>
<name>A0A1N7RTS3_9BURK</name>
<protein>
    <submittedName>
        <fullName evidence="1">Uncharacterized protein</fullName>
    </submittedName>
</protein>
<evidence type="ECO:0000313" key="1">
    <source>
        <dbReference type="EMBL" id="SIT38515.1"/>
    </source>
</evidence>